<reference evidence="1 2" key="1">
    <citation type="submission" date="2017-11" db="EMBL/GenBank/DDBJ databases">
        <title>Isolation and Characterization of Methanofollis Species from Methane Seep Offshore SW Taiwan.</title>
        <authorList>
            <person name="Teng N.-H."/>
            <person name="Lai M.-C."/>
            <person name="Chen S.-C."/>
        </authorList>
    </citation>
    <scope>NUCLEOTIDE SEQUENCE [LARGE SCALE GENOMIC DNA]</scope>
    <source>
        <strain evidence="1 2">FWC-SCC2</strain>
    </source>
</reference>
<dbReference type="EC" id="2.5.1.6" evidence="1"/>
<organism evidence="1 2">
    <name type="scientific">Methanofollis fontis</name>
    <dbReference type="NCBI Taxonomy" id="2052832"/>
    <lineage>
        <taxon>Archaea</taxon>
        <taxon>Methanobacteriati</taxon>
        <taxon>Methanobacteriota</taxon>
        <taxon>Stenosarchaea group</taxon>
        <taxon>Methanomicrobia</taxon>
        <taxon>Methanomicrobiales</taxon>
        <taxon>Methanomicrobiaceae</taxon>
        <taxon>Methanofollis</taxon>
    </lineage>
</organism>
<dbReference type="Proteomes" id="UP000292580">
    <property type="component" value="Unassembled WGS sequence"/>
</dbReference>
<dbReference type="PANTHER" id="PTHR36697:SF1">
    <property type="entry name" value="S-ADENOSYLMETHIONINE SYNTHASE"/>
    <property type="match status" value="1"/>
</dbReference>
<evidence type="ECO:0000313" key="2">
    <source>
        <dbReference type="Proteomes" id="UP000292580"/>
    </source>
</evidence>
<proteinExistence type="predicted"/>
<dbReference type="Pfam" id="PF01941">
    <property type="entry name" value="AdoMet_Synthase"/>
    <property type="match status" value="1"/>
</dbReference>
<accession>A0A483CNN6</accession>
<gene>
    <name evidence="1" type="ORF">CUJ86_04695</name>
</gene>
<dbReference type="PANTHER" id="PTHR36697">
    <property type="entry name" value="S-ADENOSYLMETHIONINE SYNTHASE"/>
    <property type="match status" value="1"/>
</dbReference>
<dbReference type="AlphaFoldDB" id="A0A483CNN6"/>
<dbReference type="NCBIfam" id="NF003364">
    <property type="entry name" value="PRK04439.1-3"/>
    <property type="match status" value="1"/>
</dbReference>
<sequence>MSRNIRVEQIEQTPIEQQQIELVERKGIGHPDSIADGIAEAISRALCKAYIEECGVYLHHNTDQGEIVAGESIPHFGGGRVVRPIYALLTGRATKSFDGINIPADTIAVEAARAYVRGIIPIMNMEGDIIVDCRMGSGSTDLRDVFKACGGSAMMRANDTSFGIGHAPFSETESLVKGVSDYIDDVYRPRNPAIGTDVKVMGLRDTDAITLTLAVAMVDRYLTDIGEYVETVNRLRESIEEIAPQFTSRKVHVDVNTADDITAGSVFLTVNGTSAEMGDDGSVGRGNRCNGLITPGRPMSMEATSGKNPINHIGKIYNLLATEVANTCVAEVEGIEEIYIRLLSQIGHPIDQPLVASAQVIPKPGYDMSKIMPGVEAVIDTGLADIASVTERVIRGELKTF</sequence>
<dbReference type="NCBIfam" id="NF003366">
    <property type="entry name" value="PRK04439.1-5"/>
    <property type="match status" value="1"/>
</dbReference>
<comment type="caution">
    <text evidence="1">The sequence shown here is derived from an EMBL/GenBank/DDBJ whole genome shotgun (WGS) entry which is preliminary data.</text>
</comment>
<keyword evidence="1" id="KW-0808">Transferase</keyword>
<dbReference type="GO" id="GO:0004478">
    <property type="term" value="F:methionine adenosyltransferase activity"/>
    <property type="evidence" value="ECO:0007669"/>
    <property type="project" value="UniProtKB-EC"/>
</dbReference>
<dbReference type="EMBL" id="PGCL01000002">
    <property type="protein sequence ID" value="TAJ44610.1"/>
    <property type="molecule type" value="Genomic_DNA"/>
</dbReference>
<name>A0A483CNN6_9EURY</name>
<keyword evidence="2" id="KW-1185">Reference proteome</keyword>
<dbReference type="InterPro" id="IPR042544">
    <property type="entry name" value="AdoMet_synthase_3"/>
</dbReference>
<dbReference type="RefSeq" id="WP_130646405.1">
    <property type="nucleotide sequence ID" value="NZ_PGCL01000002.1"/>
</dbReference>
<evidence type="ECO:0000313" key="1">
    <source>
        <dbReference type="EMBL" id="TAJ44610.1"/>
    </source>
</evidence>
<dbReference type="InterPro" id="IPR027790">
    <property type="entry name" value="AdoMet_synthase_2_family"/>
</dbReference>
<dbReference type="OrthoDB" id="204488at2157"/>
<dbReference type="Gene3D" id="3.30.300.10">
    <property type="match status" value="1"/>
</dbReference>
<dbReference type="Gene3D" id="3.30.300.280">
    <property type="entry name" value="S-adenosylmethionine synthetase, C-terminal domain"/>
    <property type="match status" value="1"/>
</dbReference>
<protein>
    <submittedName>
        <fullName evidence="1">S-adenosylmethionine synthetase</fullName>
        <ecNumber evidence="1">2.5.1.6</ecNumber>
    </submittedName>
</protein>